<dbReference type="STRING" id="616991.GCA_000733925_04589"/>
<evidence type="ECO:0000313" key="2">
    <source>
        <dbReference type="Proteomes" id="UP000204551"/>
    </source>
</evidence>
<dbReference type="Proteomes" id="UP000204551">
    <property type="component" value="Chromosome"/>
</dbReference>
<dbReference type="eggNOG" id="COG0457">
    <property type="taxonomic scope" value="Bacteria"/>
</dbReference>
<sequence length="847" mass="98560">MKLRNKLIFSVVFGGLAFNACSTKKDALLNRNWHALNTKYNTLYNGNIAFEEGREGLNAVYQDNYWEILPVERLEVTEDIKLDSEDNNPNFLIAEEKATKAIQKHSMDIKDEERNPQTDEAFLLLGKARYFDQRYMPALESFNYILNKYTQSDKLNEATIWREKVNIRLENEELALRNLKRLIKQEYLSDQEYADARAMMGQAYINLKIQDTAIQQLKIASVYTKKNPERGRYLYIIGQLFNELGYKDSANYAFDKVIDLNRKSPRVYMINAHLQKIQNTELTDDNREEMYEYLTELEEDRENRPFLNKIYRQVAEFHLATKSDSLALVYYNKSLRATQNMPQLNALNYENLAIYNFDQNEYKPSGAYYDSVLQNLNENTKKYREVKKKLDNLEDVIKYEEVVQYTDSVITLYEFSIDDRITYFEEHIALLKAVAENERKKGENMANAGFAAFSKTKGGKENQGKFYFYNITTLGYGKNDFKTRWGKRTLEDDWRWSNKSKAQNLEVNGENPANTAANNVAALGEEEKYSVEFYLSQIPTDPLLIDSLRTERNFANYQLGLIYKEKFKENLLAAGKLESVLKSNPEERLIIPSKYNLYKIYEESGSSLATDMKYDIIKNHPESRYAEILLNPQAILTGSADSPDAKYQRLYKMFQNQEFLQVITGAEENISKYTGDPIVPKFEMLKANAIGRLQGFEDFKEALNYVALNYPNNPEGKKAQTMVAEQLPKLEPKVFSTETESTGTGNWKVVFPLKIRDDKKALRLKELLEKSIEDLKYKNVVSKDIYNLEDQFVVVHGFKSKDFALGYAELIKNNKDYRIDDENFVILSNNYKIIQVHKNIADYKAQQ</sequence>
<dbReference type="KEGG" id="aalg:AREALGSMS7_01437"/>
<dbReference type="InterPro" id="IPR011990">
    <property type="entry name" value="TPR-like_helical_dom_sf"/>
</dbReference>
<gene>
    <name evidence="1" type="ORF">AREALGSMS7_01437</name>
</gene>
<dbReference type="EMBL" id="CP022515">
    <property type="protein sequence ID" value="ASO04907.1"/>
    <property type="molecule type" value="Genomic_DNA"/>
</dbReference>
<dbReference type="Gene3D" id="1.25.40.10">
    <property type="entry name" value="Tetratricopeptide repeat domain"/>
    <property type="match status" value="2"/>
</dbReference>
<dbReference type="SUPFAM" id="SSF48452">
    <property type="entry name" value="TPR-like"/>
    <property type="match status" value="1"/>
</dbReference>
<protein>
    <submittedName>
        <fullName evidence="1">Tol_pal_ybgF: tol-pal system protein YbgF</fullName>
    </submittedName>
</protein>
<reference evidence="1 2" key="1">
    <citation type="submission" date="2017-07" db="EMBL/GenBank/DDBJ databases">
        <title>Genome Sequence of Arenibacter algicola Strain SMS7 Isolated from a culture of the Diatom Skeletonema marinoi.</title>
        <authorList>
            <person name="Topel M."/>
            <person name="Pinder M.I.M."/>
            <person name="Johansson O.N."/>
            <person name="Kourtchenko O."/>
            <person name="Godhe A."/>
            <person name="Clarke A.K."/>
        </authorList>
    </citation>
    <scope>NUCLEOTIDE SEQUENCE [LARGE SCALE GENOMIC DNA]</scope>
    <source>
        <strain evidence="1 2">SMS7</strain>
    </source>
</reference>
<evidence type="ECO:0000313" key="1">
    <source>
        <dbReference type="EMBL" id="ASO04907.1"/>
    </source>
</evidence>
<accession>A0A221UU99</accession>
<organism evidence="1 2">
    <name type="scientific">Arenibacter algicola</name>
    <dbReference type="NCBI Taxonomy" id="616991"/>
    <lineage>
        <taxon>Bacteria</taxon>
        <taxon>Pseudomonadati</taxon>
        <taxon>Bacteroidota</taxon>
        <taxon>Flavobacteriia</taxon>
        <taxon>Flavobacteriales</taxon>
        <taxon>Flavobacteriaceae</taxon>
        <taxon>Arenibacter</taxon>
    </lineage>
</organism>
<proteinExistence type="predicted"/>
<dbReference type="RefSeq" id="WP_093977801.1">
    <property type="nucleotide sequence ID" value="NZ_CP022515.1"/>
</dbReference>
<dbReference type="AlphaFoldDB" id="A0A221UU99"/>
<name>A0A221UU99_9FLAO</name>